<sequence length="248" mass="26577">MGKLNTNTLWDTLGILGAEQFYLQEPEFIADSLILYLNANLATINIGVEDDTIGVEEITGFSDNRVMEIKAVLYDRAGNPINYDLGPGAMLAIDQTAPVITVTSPMDFSAGNTAAVAYSLSENIASGMVTWTRISGAEDPGSPHIQNLVGDELLTEGISDTLSDNPVLVHGALYNITFDATEVPGNTVTPVTINSFTFDTQSPTFSSLSPDSLDFINDSRVSYQINESLKSGQVKWTQISGVPEDSSV</sequence>
<organism evidence="1">
    <name type="scientific">marine metagenome</name>
    <dbReference type="NCBI Taxonomy" id="408172"/>
    <lineage>
        <taxon>unclassified sequences</taxon>
        <taxon>metagenomes</taxon>
        <taxon>ecological metagenomes</taxon>
    </lineage>
</organism>
<reference evidence="1" key="1">
    <citation type="submission" date="2018-05" db="EMBL/GenBank/DDBJ databases">
        <authorList>
            <person name="Lanie J.A."/>
            <person name="Ng W.-L."/>
            <person name="Kazmierczak K.M."/>
            <person name="Andrzejewski T.M."/>
            <person name="Davidsen T.M."/>
            <person name="Wayne K.J."/>
            <person name="Tettelin H."/>
            <person name="Glass J.I."/>
            <person name="Rusch D."/>
            <person name="Podicherti R."/>
            <person name="Tsui H.-C.T."/>
            <person name="Winkler M.E."/>
        </authorList>
    </citation>
    <scope>NUCLEOTIDE SEQUENCE</scope>
</reference>
<accession>A0A383B406</accession>
<feature type="non-terminal residue" evidence="1">
    <location>
        <position position="248"/>
    </location>
</feature>
<name>A0A383B406_9ZZZZ</name>
<gene>
    <name evidence="1" type="ORF">METZ01_LOCUS467488</name>
</gene>
<protein>
    <submittedName>
        <fullName evidence="1">Uncharacterized protein</fullName>
    </submittedName>
</protein>
<evidence type="ECO:0000313" key="1">
    <source>
        <dbReference type="EMBL" id="SVE14634.1"/>
    </source>
</evidence>
<dbReference type="AlphaFoldDB" id="A0A383B406"/>
<dbReference type="EMBL" id="UINC01197249">
    <property type="protein sequence ID" value="SVE14634.1"/>
    <property type="molecule type" value="Genomic_DNA"/>
</dbReference>
<proteinExistence type="predicted"/>